<evidence type="ECO:0000259" key="1">
    <source>
        <dbReference type="Pfam" id="PF04937"/>
    </source>
</evidence>
<dbReference type="AlphaFoldDB" id="A0A2P5FLL4"/>
<reference evidence="3" key="1">
    <citation type="submission" date="2016-06" db="EMBL/GenBank/DDBJ databases">
        <title>Parallel loss of symbiosis genes in relatives of nitrogen-fixing non-legume Parasponia.</title>
        <authorList>
            <person name="Van Velzen R."/>
            <person name="Holmer R."/>
            <person name="Bu F."/>
            <person name="Rutten L."/>
            <person name="Van Zeijl A."/>
            <person name="Liu W."/>
            <person name="Santuari L."/>
            <person name="Cao Q."/>
            <person name="Sharma T."/>
            <person name="Shen D."/>
            <person name="Roswanjaya Y."/>
            <person name="Wardhani T."/>
            <person name="Kalhor M.S."/>
            <person name="Jansen J."/>
            <person name="Van den Hoogen J."/>
            <person name="Gungor B."/>
            <person name="Hartog M."/>
            <person name="Hontelez J."/>
            <person name="Verver J."/>
            <person name="Yang W.-C."/>
            <person name="Schijlen E."/>
            <person name="Repin R."/>
            <person name="Schilthuizen M."/>
            <person name="Schranz E."/>
            <person name="Heidstra R."/>
            <person name="Miyata K."/>
            <person name="Fedorova E."/>
            <person name="Kohlen W."/>
            <person name="Bisseling T."/>
            <person name="Smit S."/>
            <person name="Geurts R."/>
        </authorList>
    </citation>
    <scope>NUCLEOTIDE SEQUENCE [LARGE SCALE GENOMIC DNA]</scope>
    <source>
        <strain evidence="3">cv. RG33-2</strain>
    </source>
</reference>
<sequence>MRNRVCLDIGRFFFKNAISFNALRSPFFSMCRSIGSYGRGLEPPSMHELRTWILREELRTTENVVEEIKRTWPQTSVSIISDGWKDIRQRNLINFLVNNPSGTIFLKSVNVSEYIKDAKLIFKLLDEVVEEVGEHLIVQVITDNASNYKATGDPLMEKRKHLYWTPCAAHCIDLMLERIRDLPQHKNALLKARKVANYIYNHS</sequence>
<dbReference type="Pfam" id="PF04937">
    <property type="entry name" value="DUF659"/>
    <property type="match status" value="1"/>
</dbReference>
<dbReference type="PANTHER" id="PTHR32166">
    <property type="entry name" value="OSJNBA0013A04.12 PROTEIN"/>
    <property type="match status" value="1"/>
</dbReference>
<dbReference type="InterPro" id="IPR007021">
    <property type="entry name" value="DUF659"/>
</dbReference>
<name>A0A2P5FLL4_TREOI</name>
<dbReference type="PANTHER" id="PTHR32166:SF122">
    <property type="entry name" value="OS09G0499600 PROTEIN"/>
    <property type="match status" value="1"/>
</dbReference>
<organism evidence="2 3">
    <name type="scientific">Trema orientale</name>
    <name type="common">Charcoal tree</name>
    <name type="synonym">Celtis orientalis</name>
    <dbReference type="NCBI Taxonomy" id="63057"/>
    <lineage>
        <taxon>Eukaryota</taxon>
        <taxon>Viridiplantae</taxon>
        <taxon>Streptophyta</taxon>
        <taxon>Embryophyta</taxon>
        <taxon>Tracheophyta</taxon>
        <taxon>Spermatophyta</taxon>
        <taxon>Magnoliopsida</taxon>
        <taxon>eudicotyledons</taxon>
        <taxon>Gunneridae</taxon>
        <taxon>Pentapetalae</taxon>
        <taxon>rosids</taxon>
        <taxon>fabids</taxon>
        <taxon>Rosales</taxon>
        <taxon>Cannabaceae</taxon>
        <taxon>Trema</taxon>
    </lineage>
</organism>
<protein>
    <submittedName>
        <fullName evidence="2">Ribonuclease H-like domain containing protein</fullName>
    </submittedName>
</protein>
<evidence type="ECO:0000313" key="3">
    <source>
        <dbReference type="Proteomes" id="UP000237000"/>
    </source>
</evidence>
<dbReference type="OrthoDB" id="2442898at2759"/>
<feature type="domain" description="DUF659" evidence="1">
    <location>
        <begin position="44"/>
        <end position="195"/>
    </location>
</feature>
<dbReference type="EMBL" id="JXTC01000023">
    <property type="protein sequence ID" value="PON98691.1"/>
    <property type="molecule type" value="Genomic_DNA"/>
</dbReference>
<dbReference type="InParanoid" id="A0A2P5FLL4"/>
<dbReference type="SUPFAM" id="SSF53098">
    <property type="entry name" value="Ribonuclease H-like"/>
    <property type="match status" value="1"/>
</dbReference>
<gene>
    <name evidence="2" type="ORF">TorRG33x02_055910</name>
</gene>
<dbReference type="STRING" id="63057.A0A2P5FLL4"/>
<dbReference type="InterPro" id="IPR012337">
    <property type="entry name" value="RNaseH-like_sf"/>
</dbReference>
<keyword evidence="3" id="KW-1185">Reference proteome</keyword>
<proteinExistence type="predicted"/>
<accession>A0A2P5FLL4</accession>
<evidence type="ECO:0000313" key="2">
    <source>
        <dbReference type="EMBL" id="PON98691.1"/>
    </source>
</evidence>
<dbReference type="Proteomes" id="UP000237000">
    <property type="component" value="Unassembled WGS sequence"/>
</dbReference>
<comment type="caution">
    <text evidence="2">The sequence shown here is derived from an EMBL/GenBank/DDBJ whole genome shotgun (WGS) entry which is preliminary data.</text>
</comment>